<dbReference type="GeneID" id="8243824"/>
<evidence type="ECO:0000256" key="2">
    <source>
        <dbReference type="PROSITE-ProRule" id="PRU00703"/>
    </source>
</evidence>
<feature type="compositionally biased region" description="Polar residues" evidence="3">
    <location>
        <begin position="60"/>
        <end position="72"/>
    </location>
</feature>
<dbReference type="Proteomes" id="UP000002009">
    <property type="component" value="Chromosome 5"/>
</dbReference>
<feature type="domain" description="CBS" evidence="4">
    <location>
        <begin position="141"/>
        <end position="198"/>
    </location>
</feature>
<dbReference type="InParanoid" id="C1E6E0"/>
<reference evidence="5 6" key="1">
    <citation type="journal article" date="2009" name="Science">
        <title>Green evolution and dynamic adaptations revealed by genomes of the marine picoeukaryotes Micromonas.</title>
        <authorList>
            <person name="Worden A.Z."/>
            <person name="Lee J.H."/>
            <person name="Mock T."/>
            <person name="Rouze P."/>
            <person name="Simmons M.P."/>
            <person name="Aerts A.L."/>
            <person name="Allen A.E."/>
            <person name="Cuvelier M.L."/>
            <person name="Derelle E."/>
            <person name="Everett M.V."/>
            <person name="Foulon E."/>
            <person name="Grimwood J."/>
            <person name="Gundlach H."/>
            <person name="Henrissat B."/>
            <person name="Napoli C."/>
            <person name="McDonald S.M."/>
            <person name="Parker M.S."/>
            <person name="Rombauts S."/>
            <person name="Salamov A."/>
            <person name="Von Dassow P."/>
            <person name="Badger J.H."/>
            <person name="Coutinho P.M."/>
            <person name="Demir E."/>
            <person name="Dubchak I."/>
            <person name="Gentemann C."/>
            <person name="Eikrem W."/>
            <person name="Gready J.E."/>
            <person name="John U."/>
            <person name="Lanier W."/>
            <person name="Lindquist E.A."/>
            <person name="Lucas S."/>
            <person name="Mayer K.F."/>
            <person name="Moreau H."/>
            <person name="Not F."/>
            <person name="Otillar R."/>
            <person name="Panaud O."/>
            <person name="Pangilinan J."/>
            <person name="Paulsen I."/>
            <person name="Piegu B."/>
            <person name="Poliakov A."/>
            <person name="Robbens S."/>
            <person name="Schmutz J."/>
            <person name="Toulza E."/>
            <person name="Wyss T."/>
            <person name="Zelensky A."/>
            <person name="Zhou K."/>
            <person name="Armbrust E.V."/>
            <person name="Bhattacharya D."/>
            <person name="Goodenough U.W."/>
            <person name="Van de Peer Y."/>
            <person name="Grigoriev I.V."/>
        </authorList>
    </citation>
    <scope>NUCLEOTIDE SEQUENCE [LARGE SCALE GENOMIC DNA]</scope>
    <source>
        <strain evidence="6">RCC299 / NOUM17</strain>
    </source>
</reference>
<dbReference type="SUPFAM" id="SSF54631">
    <property type="entry name" value="CBS-domain pair"/>
    <property type="match status" value="1"/>
</dbReference>
<dbReference type="AlphaFoldDB" id="C1E6E0"/>
<sequence>MPSFSHSSRAAPMIVASVSLKPVATARVSAGKLRARPSSQGRGAARRPGGFSAEHEARLSSENPTGGNTSMDEASVVDPYGHVADVMSSPARTLTTGLPLEDAIVATTMERYQTGACCGVLSRTDLDRVKSLGGYTVEDVMSSPPRTCKQRATVASVAGMMLKHKIHRIPVVNDRDVPIGIVTRTDIFEPLLAKSQDLLVNQETRR</sequence>
<feature type="region of interest" description="Disordered" evidence="3">
    <location>
        <begin position="31"/>
        <end position="75"/>
    </location>
</feature>
<proteinExistence type="predicted"/>
<dbReference type="RefSeq" id="XP_002502538.1">
    <property type="nucleotide sequence ID" value="XM_002502492.1"/>
</dbReference>
<keyword evidence="1 2" id="KW-0129">CBS domain</keyword>
<dbReference type="PANTHER" id="PTHR43080:SF29">
    <property type="entry name" value="OS02G0818000 PROTEIN"/>
    <property type="match status" value="1"/>
</dbReference>
<gene>
    <name evidence="5" type="ORF">MICPUN_58633</name>
</gene>
<dbReference type="Pfam" id="PF00571">
    <property type="entry name" value="CBS"/>
    <property type="match status" value="1"/>
</dbReference>
<organism evidence="5 6">
    <name type="scientific">Micromonas commoda (strain RCC299 / NOUM17 / CCMP2709)</name>
    <name type="common">Picoplanktonic green alga</name>
    <dbReference type="NCBI Taxonomy" id="296587"/>
    <lineage>
        <taxon>Eukaryota</taxon>
        <taxon>Viridiplantae</taxon>
        <taxon>Chlorophyta</taxon>
        <taxon>Mamiellophyceae</taxon>
        <taxon>Mamiellales</taxon>
        <taxon>Mamiellaceae</taxon>
        <taxon>Micromonas</taxon>
    </lineage>
</organism>
<dbReference type="KEGG" id="mis:MICPUN_58633"/>
<dbReference type="STRING" id="296587.C1E6E0"/>
<dbReference type="OMA" id="EDIRTHG"/>
<evidence type="ECO:0000256" key="3">
    <source>
        <dbReference type="SAM" id="MobiDB-lite"/>
    </source>
</evidence>
<dbReference type="InterPro" id="IPR051257">
    <property type="entry name" value="Diverse_CBS-Domain"/>
</dbReference>
<dbReference type="CDD" id="cd02205">
    <property type="entry name" value="CBS_pair_SF"/>
    <property type="match status" value="1"/>
</dbReference>
<name>C1E6E0_MICCC</name>
<keyword evidence="6" id="KW-1185">Reference proteome</keyword>
<dbReference type="Gene3D" id="3.10.580.10">
    <property type="entry name" value="CBS-domain"/>
    <property type="match status" value="1"/>
</dbReference>
<dbReference type="PANTHER" id="PTHR43080">
    <property type="entry name" value="CBS DOMAIN-CONTAINING PROTEIN CBSX3, MITOCHONDRIAL"/>
    <property type="match status" value="1"/>
</dbReference>
<dbReference type="InterPro" id="IPR000644">
    <property type="entry name" value="CBS_dom"/>
</dbReference>
<dbReference type="EMBL" id="CP001326">
    <property type="protein sequence ID" value="ACO63796.1"/>
    <property type="molecule type" value="Genomic_DNA"/>
</dbReference>
<evidence type="ECO:0000259" key="4">
    <source>
        <dbReference type="PROSITE" id="PS51371"/>
    </source>
</evidence>
<evidence type="ECO:0000313" key="5">
    <source>
        <dbReference type="EMBL" id="ACO63796.1"/>
    </source>
</evidence>
<dbReference type="eggNOG" id="ENOG502RY2M">
    <property type="taxonomic scope" value="Eukaryota"/>
</dbReference>
<dbReference type="PROSITE" id="PS51371">
    <property type="entry name" value="CBS"/>
    <property type="match status" value="1"/>
</dbReference>
<dbReference type="InterPro" id="IPR046342">
    <property type="entry name" value="CBS_dom_sf"/>
</dbReference>
<evidence type="ECO:0000313" key="6">
    <source>
        <dbReference type="Proteomes" id="UP000002009"/>
    </source>
</evidence>
<dbReference type="OrthoDB" id="418595at2759"/>
<evidence type="ECO:0000256" key="1">
    <source>
        <dbReference type="ARBA" id="ARBA00023122"/>
    </source>
</evidence>
<protein>
    <recommendedName>
        <fullName evidence="4">CBS domain-containing protein</fullName>
    </recommendedName>
</protein>
<accession>C1E6E0</accession>
<dbReference type="SMART" id="SM00116">
    <property type="entry name" value="CBS"/>
    <property type="match status" value="1"/>
</dbReference>